<evidence type="ECO:0000256" key="3">
    <source>
        <dbReference type="ARBA" id="ARBA00023163"/>
    </source>
</evidence>
<dbReference type="PROSITE" id="PS01124">
    <property type="entry name" value="HTH_ARAC_FAMILY_2"/>
    <property type="match status" value="1"/>
</dbReference>
<dbReference type="EMBL" id="AYGX02000155">
    <property type="protein sequence ID" value="KRO25084.1"/>
    <property type="molecule type" value="Genomic_DNA"/>
</dbReference>
<dbReference type="SMART" id="SM00342">
    <property type="entry name" value="HTH_ARAC"/>
    <property type="match status" value="1"/>
</dbReference>
<evidence type="ECO:0000256" key="2">
    <source>
        <dbReference type="ARBA" id="ARBA00023125"/>
    </source>
</evidence>
<keyword evidence="6" id="KW-1185">Reference proteome</keyword>
<evidence type="ECO:0000256" key="1">
    <source>
        <dbReference type="ARBA" id="ARBA00023015"/>
    </source>
</evidence>
<evidence type="ECO:0000313" key="6">
    <source>
        <dbReference type="Proteomes" id="UP000050920"/>
    </source>
</evidence>
<gene>
    <name evidence="5" type="ORF">DY78_GL001441</name>
</gene>
<dbReference type="AlphaFoldDB" id="A0A0R2NIE3"/>
<reference evidence="5 6" key="1">
    <citation type="journal article" date="2015" name="Genome Announc.">
        <title>Expanding the biotechnology potential of lactobacilli through comparative genomics of 213 strains and associated genera.</title>
        <authorList>
            <person name="Sun Z."/>
            <person name="Harris H.M."/>
            <person name="McCann A."/>
            <person name="Guo C."/>
            <person name="Argimon S."/>
            <person name="Zhang W."/>
            <person name="Yang X."/>
            <person name="Jeffery I.B."/>
            <person name="Cooney J.C."/>
            <person name="Kagawa T.F."/>
            <person name="Liu W."/>
            <person name="Song Y."/>
            <person name="Salvetti E."/>
            <person name="Wrobel A."/>
            <person name="Rasinkangas P."/>
            <person name="Parkhill J."/>
            <person name="Rea M.C."/>
            <person name="O'Sullivan O."/>
            <person name="Ritari J."/>
            <person name="Douillard F.P."/>
            <person name="Paul Ross R."/>
            <person name="Yang R."/>
            <person name="Briner A.E."/>
            <person name="Felis G.E."/>
            <person name="de Vos W.M."/>
            <person name="Barrangou R."/>
            <person name="Klaenhammer T.R."/>
            <person name="Caufield P.W."/>
            <person name="Cui Y."/>
            <person name="Zhang H."/>
            <person name="O'Toole P.W."/>
        </authorList>
    </citation>
    <scope>NUCLEOTIDE SEQUENCE [LARGE SCALE GENOMIC DNA]</scope>
    <source>
        <strain evidence="5 6">DSM 21115</strain>
    </source>
</reference>
<sequence>MMNKLLYTRYLGQLNNYAHQAPNKKALILLGYIQRDFIQYYRHAEFDAGITFIDSNIQHNRHLLKTLTQEQMIAQLHSFVDDLAHEGIQNHVEIYPFMALQQRYHAQLRAATMVDYQLWVRTIVHDFGQLMTVDGLSFSNRLESTLDIIYYINAHLYEKLTVKDVLQHASQYCNPAKAQRDFSHEMKMSISDFITVQRMQEAQRLLVKTDDAIKDIAKKLNFYDLNDFSKRFKRKIGMSPMAYRKEYQ</sequence>
<dbReference type="InterPro" id="IPR009057">
    <property type="entry name" value="Homeodomain-like_sf"/>
</dbReference>
<keyword evidence="3" id="KW-0804">Transcription</keyword>
<comment type="caution">
    <text evidence="5">The sequence shown here is derived from an EMBL/GenBank/DDBJ whole genome shotgun (WGS) entry which is preliminary data.</text>
</comment>
<feature type="domain" description="HTH araC/xylS-type" evidence="4">
    <location>
        <begin position="146"/>
        <end position="246"/>
    </location>
</feature>
<dbReference type="RefSeq" id="WP_024624002.1">
    <property type="nucleotide sequence ID" value="NZ_AYGX02000155.1"/>
</dbReference>
<dbReference type="PANTHER" id="PTHR43280:SF2">
    <property type="entry name" value="HTH-TYPE TRANSCRIPTIONAL REGULATOR EXSA"/>
    <property type="match status" value="1"/>
</dbReference>
<dbReference type="SUPFAM" id="SSF46689">
    <property type="entry name" value="Homeodomain-like"/>
    <property type="match status" value="1"/>
</dbReference>
<keyword evidence="1" id="KW-0805">Transcription regulation</keyword>
<keyword evidence="2 5" id="KW-0238">DNA-binding</keyword>
<dbReference type="GO" id="GO:0003700">
    <property type="term" value="F:DNA-binding transcription factor activity"/>
    <property type="evidence" value="ECO:0007669"/>
    <property type="project" value="InterPro"/>
</dbReference>
<dbReference type="Proteomes" id="UP000050920">
    <property type="component" value="Unassembled WGS sequence"/>
</dbReference>
<evidence type="ECO:0000313" key="5">
    <source>
        <dbReference type="EMBL" id="KRO25084.1"/>
    </source>
</evidence>
<name>A0A0R2NIE3_9LACO</name>
<dbReference type="InterPro" id="IPR018060">
    <property type="entry name" value="HTH_AraC"/>
</dbReference>
<proteinExistence type="predicted"/>
<dbReference type="Gene3D" id="1.10.10.60">
    <property type="entry name" value="Homeodomain-like"/>
    <property type="match status" value="1"/>
</dbReference>
<evidence type="ECO:0000259" key="4">
    <source>
        <dbReference type="PROSITE" id="PS01124"/>
    </source>
</evidence>
<dbReference type="Pfam" id="PF12833">
    <property type="entry name" value="HTH_18"/>
    <property type="match status" value="1"/>
</dbReference>
<dbReference type="GO" id="GO:0043565">
    <property type="term" value="F:sequence-specific DNA binding"/>
    <property type="evidence" value="ECO:0007669"/>
    <property type="project" value="InterPro"/>
</dbReference>
<organism evidence="5 6">
    <name type="scientific">Lactiplantibacillus fabifermentans DSM 21115</name>
    <dbReference type="NCBI Taxonomy" id="1413187"/>
    <lineage>
        <taxon>Bacteria</taxon>
        <taxon>Bacillati</taxon>
        <taxon>Bacillota</taxon>
        <taxon>Bacilli</taxon>
        <taxon>Lactobacillales</taxon>
        <taxon>Lactobacillaceae</taxon>
        <taxon>Lactiplantibacillus</taxon>
    </lineage>
</organism>
<dbReference type="PANTHER" id="PTHR43280">
    <property type="entry name" value="ARAC-FAMILY TRANSCRIPTIONAL REGULATOR"/>
    <property type="match status" value="1"/>
</dbReference>
<accession>A0A0R2NIE3</accession>
<protein>
    <submittedName>
        <fullName evidence="5">DNA-binding response regulator</fullName>
    </submittedName>
</protein>